<dbReference type="GeneID" id="54583771"/>
<name>A0A6A6HT19_9PLEO</name>
<accession>A0A6A6HT19</accession>
<keyword evidence="3" id="KW-1185">Reference proteome</keyword>
<evidence type="ECO:0000313" key="2">
    <source>
        <dbReference type="EMBL" id="KAF2241315.1"/>
    </source>
</evidence>
<keyword evidence="1" id="KW-0175">Coiled coil</keyword>
<dbReference type="EMBL" id="ML987212">
    <property type="protein sequence ID" value="KAF2241315.1"/>
    <property type="molecule type" value="Genomic_DNA"/>
</dbReference>
<protein>
    <submittedName>
        <fullName evidence="2">Uncharacterized protein</fullName>
    </submittedName>
</protein>
<organism evidence="2 3">
    <name type="scientific">Trematosphaeria pertusa</name>
    <dbReference type="NCBI Taxonomy" id="390896"/>
    <lineage>
        <taxon>Eukaryota</taxon>
        <taxon>Fungi</taxon>
        <taxon>Dikarya</taxon>
        <taxon>Ascomycota</taxon>
        <taxon>Pezizomycotina</taxon>
        <taxon>Dothideomycetes</taxon>
        <taxon>Pleosporomycetidae</taxon>
        <taxon>Pleosporales</taxon>
        <taxon>Massarineae</taxon>
        <taxon>Trematosphaeriaceae</taxon>
        <taxon>Trematosphaeria</taxon>
    </lineage>
</organism>
<proteinExistence type="predicted"/>
<feature type="coiled-coil region" evidence="1">
    <location>
        <begin position="64"/>
        <end position="98"/>
    </location>
</feature>
<evidence type="ECO:0000256" key="1">
    <source>
        <dbReference type="SAM" id="Coils"/>
    </source>
</evidence>
<sequence length="202" mass="22774">MANAAALGPQPDFTVMAAGCDETANTLTNTANTFANAFTNMAVQIRNCQNLPTVRGDNEVVTLLRRIDERLDRMEERLDRMEERLDRMELRFDNRMDRLESEIRRVNVHQLNNQARLENSHMIAGSVDEDLAPLYSLTAANAQPQVIANFPSRIEDISQLEGGRVNELLRHLEQGTTGNLAQRKTRLKKAVGGYMRHTGVKV</sequence>
<dbReference type="OrthoDB" id="5413892at2759"/>
<dbReference type="Gene3D" id="1.20.5.170">
    <property type="match status" value="1"/>
</dbReference>
<reference evidence="2" key="1">
    <citation type="journal article" date="2020" name="Stud. Mycol.">
        <title>101 Dothideomycetes genomes: a test case for predicting lifestyles and emergence of pathogens.</title>
        <authorList>
            <person name="Haridas S."/>
            <person name="Albert R."/>
            <person name="Binder M."/>
            <person name="Bloem J."/>
            <person name="Labutti K."/>
            <person name="Salamov A."/>
            <person name="Andreopoulos B."/>
            <person name="Baker S."/>
            <person name="Barry K."/>
            <person name="Bills G."/>
            <person name="Bluhm B."/>
            <person name="Cannon C."/>
            <person name="Castanera R."/>
            <person name="Culley D."/>
            <person name="Daum C."/>
            <person name="Ezra D."/>
            <person name="Gonzalez J."/>
            <person name="Henrissat B."/>
            <person name="Kuo A."/>
            <person name="Liang C."/>
            <person name="Lipzen A."/>
            <person name="Lutzoni F."/>
            <person name="Magnuson J."/>
            <person name="Mondo S."/>
            <person name="Nolan M."/>
            <person name="Ohm R."/>
            <person name="Pangilinan J."/>
            <person name="Park H.-J."/>
            <person name="Ramirez L."/>
            <person name="Alfaro M."/>
            <person name="Sun H."/>
            <person name="Tritt A."/>
            <person name="Yoshinaga Y."/>
            <person name="Zwiers L.-H."/>
            <person name="Turgeon B."/>
            <person name="Goodwin S."/>
            <person name="Spatafora J."/>
            <person name="Crous P."/>
            <person name="Grigoriev I."/>
        </authorList>
    </citation>
    <scope>NUCLEOTIDE SEQUENCE</scope>
    <source>
        <strain evidence="2">CBS 122368</strain>
    </source>
</reference>
<dbReference type="AlphaFoldDB" id="A0A6A6HT19"/>
<dbReference type="Proteomes" id="UP000800094">
    <property type="component" value="Unassembled WGS sequence"/>
</dbReference>
<evidence type="ECO:0000313" key="3">
    <source>
        <dbReference type="Proteomes" id="UP000800094"/>
    </source>
</evidence>
<gene>
    <name evidence="2" type="ORF">BU26DRAFT_525162</name>
</gene>
<dbReference type="RefSeq" id="XP_033676319.1">
    <property type="nucleotide sequence ID" value="XM_033830441.1"/>
</dbReference>